<name>A0A0F9L289_9ZZZZ</name>
<comment type="caution">
    <text evidence="1">The sequence shown here is derived from an EMBL/GenBank/DDBJ whole genome shotgun (WGS) entry which is preliminary data.</text>
</comment>
<protein>
    <submittedName>
        <fullName evidence="1">Uncharacterized protein</fullName>
    </submittedName>
</protein>
<evidence type="ECO:0000313" key="1">
    <source>
        <dbReference type="EMBL" id="KKM81216.1"/>
    </source>
</evidence>
<sequence length="42" mass="4936">MTHPDLKNWKGEGHFVRCSSCLHYYFPEAFEVACPHKKKANK</sequence>
<accession>A0A0F9L289</accession>
<dbReference type="AlphaFoldDB" id="A0A0F9L289"/>
<organism evidence="1">
    <name type="scientific">marine sediment metagenome</name>
    <dbReference type="NCBI Taxonomy" id="412755"/>
    <lineage>
        <taxon>unclassified sequences</taxon>
        <taxon>metagenomes</taxon>
        <taxon>ecological metagenomes</taxon>
    </lineage>
</organism>
<proteinExistence type="predicted"/>
<reference evidence="1" key="1">
    <citation type="journal article" date="2015" name="Nature">
        <title>Complex archaea that bridge the gap between prokaryotes and eukaryotes.</title>
        <authorList>
            <person name="Spang A."/>
            <person name="Saw J.H."/>
            <person name="Jorgensen S.L."/>
            <person name="Zaremba-Niedzwiedzka K."/>
            <person name="Martijn J."/>
            <person name="Lind A.E."/>
            <person name="van Eijk R."/>
            <person name="Schleper C."/>
            <person name="Guy L."/>
            <person name="Ettema T.J."/>
        </authorList>
    </citation>
    <scope>NUCLEOTIDE SEQUENCE</scope>
</reference>
<dbReference type="EMBL" id="LAZR01008059">
    <property type="protein sequence ID" value="KKM81216.1"/>
    <property type="molecule type" value="Genomic_DNA"/>
</dbReference>
<gene>
    <name evidence="1" type="ORF">LCGC14_1332090</name>
</gene>